<keyword evidence="2" id="KW-0472">Membrane</keyword>
<feature type="compositionally biased region" description="Polar residues" evidence="1">
    <location>
        <begin position="387"/>
        <end position="401"/>
    </location>
</feature>
<keyword evidence="5" id="KW-1185">Reference proteome</keyword>
<dbReference type="EMBL" id="MU006574">
    <property type="protein sequence ID" value="KAF2747048.1"/>
    <property type="molecule type" value="Genomic_DNA"/>
</dbReference>
<feature type="compositionally biased region" description="Polar residues" evidence="1">
    <location>
        <begin position="179"/>
        <end position="196"/>
    </location>
</feature>
<feature type="compositionally biased region" description="Basic and acidic residues" evidence="1">
    <location>
        <begin position="156"/>
        <end position="167"/>
    </location>
</feature>
<feature type="compositionally biased region" description="Basic and acidic residues" evidence="1">
    <location>
        <begin position="124"/>
        <end position="133"/>
    </location>
</feature>
<feature type="compositionally biased region" description="Acidic residues" evidence="1">
    <location>
        <begin position="363"/>
        <end position="383"/>
    </location>
</feature>
<feature type="compositionally biased region" description="Low complexity" evidence="1">
    <location>
        <begin position="136"/>
        <end position="145"/>
    </location>
</feature>
<feature type="transmembrane region" description="Helical" evidence="2">
    <location>
        <begin position="767"/>
        <end position="792"/>
    </location>
</feature>
<dbReference type="Proteomes" id="UP000799440">
    <property type="component" value="Unassembled WGS sequence"/>
</dbReference>
<feature type="region of interest" description="Disordered" evidence="1">
    <location>
        <begin position="1"/>
        <end position="22"/>
    </location>
</feature>
<proteinExistence type="predicted"/>
<gene>
    <name evidence="4" type="ORF">M011DRAFT_60457</name>
</gene>
<feature type="compositionally biased region" description="Polar residues" evidence="1">
    <location>
        <begin position="262"/>
        <end position="272"/>
    </location>
</feature>
<sequence>MTPHAHFSEGQRPHSQPYFGYPGLAQRTTDLYEGITTCSSISSRGSASRRRSLQAKAGSTEHARLRSPQWTDPGNRRIRTAKEGRTSSRSIDASSSSLPSKLAVGDSASNSREGGVASLSKLHRILESSEHKATRSTRSSTVSSTDGPVRSRQRRRPVEDDIQERRPARLKHSTRRESVSTPIHSQDNSLVSTRSGLSKHSRTSSGSNATIKRASYSDVYIEAARTMGRKNKNRKKKQGSGAVDPVESATSDVFQYMDEDGSQQPPAETGTKQAPEPQSGHSETAKSDSTPRGARSSSEDDFDDYPPHIQSPRADNPGHEVRVHKTERIRSDSGICIEPGSPHESPKSSQLQYSWPVVQAIIEETDSNDDESDSQEGSEDDQEQGSTHDNPFSDQFPTQQLALHRSMAQPTALPEASHEEDAHVRRLREREQELRDHVLQPKPHRDFRFEGGISPTVHMSMPMYDVKAPPIASPPNFHGPAPPPPAPPAGAWAGHAPMSYYSSTYGVTAPYSTDASYSMTAHPVAAPNGIVQAPPVYPNMLAPQFLPQPGGSEPKTTLAGYELLADKLTQLSENEKVGVGDGSVVPMYRKFEQLNHRVLLHLQDEIAELEEELRTADECIAQYTPRRETGQLQPASRRLDARYGNELHYKRTELLGRIFVKLGQYNQALSSYSGMLANLDAASPADIESYRSWLQQHTPIETAESRFLDNKHDLLALSKPRPTVPVPASNAVANRAYYLQQAAVGLPLIAIAPLMAYAIVPGLLGRLFILSLIGSGEVLVVTSTEVMGLLTVREWFVCASM</sequence>
<feature type="compositionally biased region" description="Basic and acidic residues" evidence="1">
    <location>
        <begin position="316"/>
        <end position="331"/>
    </location>
</feature>
<feature type="compositionally biased region" description="Polar residues" evidence="1">
    <location>
        <begin position="279"/>
        <end position="290"/>
    </location>
</feature>
<evidence type="ECO:0000313" key="4">
    <source>
        <dbReference type="EMBL" id="KAF2747048.1"/>
    </source>
</evidence>
<evidence type="ECO:0000256" key="1">
    <source>
        <dbReference type="SAM" id="MobiDB-lite"/>
    </source>
</evidence>
<feature type="region of interest" description="Disordered" evidence="1">
    <location>
        <begin position="40"/>
        <end position="426"/>
    </location>
</feature>
<dbReference type="OrthoDB" id="5416037at2759"/>
<evidence type="ECO:0000256" key="2">
    <source>
        <dbReference type="SAM" id="Phobius"/>
    </source>
</evidence>
<dbReference type="AlphaFoldDB" id="A0A6A6V8U9"/>
<feature type="compositionally biased region" description="Low complexity" evidence="1">
    <location>
        <begin position="87"/>
        <end position="100"/>
    </location>
</feature>
<dbReference type="InterPro" id="IPR046529">
    <property type="entry name" value="DUF6594"/>
</dbReference>
<feature type="compositionally biased region" description="Basic and acidic residues" evidence="1">
    <location>
        <begin position="1"/>
        <end position="12"/>
    </location>
</feature>
<dbReference type="PANTHER" id="PTHR34502">
    <property type="entry name" value="DUF6594 DOMAIN-CONTAINING PROTEIN-RELATED"/>
    <property type="match status" value="1"/>
</dbReference>
<evidence type="ECO:0000259" key="3">
    <source>
        <dbReference type="Pfam" id="PF20237"/>
    </source>
</evidence>
<accession>A0A6A6V8U9</accession>
<evidence type="ECO:0000313" key="5">
    <source>
        <dbReference type="Proteomes" id="UP000799440"/>
    </source>
</evidence>
<name>A0A6A6V8U9_9PLEO</name>
<protein>
    <recommendedName>
        <fullName evidence="3">DUF6594 domain-containing protein</fullName>
    </recommendedName>
</protein>
<keyword evidence="2" id="KW-1133">Transmembrane helix</keyword>
<feature type="compositionally biased region" description="Basic residues" evidence="1">
    <location>
        <begin position="227"/>
        <end position="238"/>
    </location>
</feature>
<feature type="compositionally biased region" description="Basic and acidic residues" evidence="1">
    <location>
        <begin position="416"/>
        <end position="426"/>
    </location>
</feature>
<keyword evidence="2" id="KW-0812">Transmembrane</keyword>
<reference evidence="4" key="1">
    <citation type="journal article" date="2020" name="Stud. Mycol.">
        <title>101 Dothideomycetes genomes: a test case for predicting lifestyles and emergence of pathogens.</title>
        <authorList>
            <person name="Haridas S."/>
            <person name="Albert R."/>
            <person name="Binder M."/>
            <person name="Bloem J."/>
            <person name="Labutti K."/>
            <person name="Salamov A."/>
            <person name="Andreopoulos B."/>
            <person name="Baker S."/>
            <person name="Barry K."/>
            <person name="Bills G."/>
            <person name="Bluhm B."/>
            <person name="Cannon C."/>
            <person name="Castanera R."/>
            <person name="Culley D."/>
            <person name="Daum C."/>
            <person name="Ezra D."/>
            <person name="Gonzalez J."/>
            <person name="Henrissat B."/>
            <person name="Kuo A."/>
            <person name="Liang C."/>
            <person name="Lipzen A."/>
            <person name="Lutzoni F."/>
            <person name="Magnuson J."/>
            <person name="Mondo S."/>
            <person name="Nolan M."/>
            <person name="Ohm R."/>
            <person name="Pangilinan J."/>
            <person name="Park H.-J."/>
            <person name="Ramirez L."/>
            <person name="Alfaro M."/>
            <person name="Sun H."/>
            <person name="Tritt A."/>
            <person name="Yoshinaga Y."/>
            <person name="Zwiers L.-H."/>
            <person name="Turgeon B."/>
            <person name="Goodwin S."/>
            <person name="Spatafora J."/>
            <person name="Crous P."/>
            <person name="Grigoriev I."/>
        </authorList>
    </citation>
    <scope>NUCLEOTIDE SEQUENCE</scope>
    <source>
        <strain evidence="4">CBS 119925</strain>
    </source>
</reference>
<feature type="domain" description="DUF6594" evidence="3">
    <location>
        <begin position="561"/>
        <end position="730"/>
    </location>
</feature>
<feature type="transmembrane region" description="Helical" evidence="2">
    <location>
        <begin position="737"/>
        <end position="760"/>
    </location>
</feature>
<dbReference type="Pfam" id="PF20237">
    <property type="entry name" value="DUF6594"/>
    <property type="match status" value="1"/>
</dbReference>
<organism evidence="4 5">
    <name type="scientific">Sporormia fimetaria CBS 119925</name>
    <dbReference type="NCBI Taxonomy" id="1340428"/>
    <lineage>
        <taxon>Eukaryota</taxon>
        <taxon>Fungi</taxon>
        <taxon>Dikarya</taxon>
        <taxon>Ascomycota</taxon>
        <taxon>Pezizomycotina</taxon>
        <taxon>Dothideomycetes</taxon>
        <taxon>Pleosporomycetidae</taxon>
        <taxon>Pleosporales</taxon>
        <taxon>Sporormiaceae</taxon>
        <taxon>Sporormia</taxon>
    </lineage>
</organism>
<dbReference type="PANTHER" id="PTHR34502:SF6">
    <property type="entry name" value="DUF6594 DOMAIN-CONTAINING PROTEIN"/>
    <property type="match status" value="1"/>
</dbReference>